<gene>
    <name evidence="1" type="ORF">PMO31116_04689</name>
</gene>
<dbReference type="Proteomes" id="UP000368474">
    <property type="component" value="Unassembled WGS sequence"/>
</dbReference>
<evidence type="ECO:0000313" key="1">
    <source>
        <dbReference type="EMBL" id="VVE51528.1"/>
    </source>
</evidence>
<reference evidence="1 2" key="1">
    <citation type="submission" date="2019-08" db="EMBL/GenBank/DDBJ databases">
        <authorList>
            <person name="Peeters C."/>
        </authorList>
    </citation>
    <scope>NUCLEOTIDE SEQUENCE [LARGE SCALE GENOMIC DNA]</scope>
    <source>
        <strain evidence="1 2">LMG 31116</strain>
    </source>
</reference>
<proteinExistence type="predicted"/>
<dbReference type="EMBL" id="CABPSD010000026">
    <property type="protein sequence ID" value="VVE51528.1"/>
    <property type="molecule type" value="Genomic_DNA"/>
</dbReference>
<sequence length="68" mass="7666">MKRLYARFVLWLILPALKRALEPEGLIWSEFERGGPGGEQINGLVEVASISIPVPPEARRSIDVPNRR</sequence>
<evidence type="ECO:0000313" key="2">
    <source>
        <dbReference type="Proteomes" id="UP000368474"/>
    </source>
</evidence>
<keyword evidence="2" id="KW-1185">Reference proteome</keyword>
<organism evidence="1 2">
    <name type="scientific">Pandoraea morbifera</name>
    <dbReference type="NCBI Taxonomy" id="2508300"/>
    <lineage>
        <taxon>Bacteria</taxon>
        <taxon>Pseudomonadati</taxon>
        <taxon>Pseudomonadota</taxon>
        <taxon>Betaproteobacteria</taxon>
        <taxon>Burkholderiales</taxon>
        <taxon>Burkholderiaceae</taxon>
        <taxon>Pandoraea</taxon>
    </lineage>
</organism>
<protein>
    <submittedName>
        <fullName evidence="1">Uncharacterized protein</fullName>
    </submittedName>
</protein>
<accession>A0A5E4YT24</accession>
<dbReference type="AlphaFoldDB" id="A0A5E4YT24"/>
<name>A0A5E4YT24_9BURK</name>